<evidence type="ECO:0000313" key="2">
    <source>
        <dbReference type="EMBL" id="MXP43155.1"/>
    </source>
</evidence>
<dbReference type="Proteomes" id="UP000431922">
    <property type="component" value="Unassembled WGS sequence"/>
</dbReference>
<comment type="caution">
    <text evidence="2">The sequence shown here is derived from an EMBL/GenBank/DDBJ whole genome shotgun (WGS) entry which is preliminary data.</text>
</comment>
<accession>A0A845AY31</accession>
<feature type="compositionally biased region" description="Low complexity" evidence="1">
    <location>
        <begin position="13"/>
        <end position="26"/>
    </location>
</feature>
<name>A0A845AY31_9SPHN</name>
<dbReference type="RefSeq" id="WP_160754794.1">
    <property type="nucleotide sequence ID" value="NZ_WTYL01000001.1"/>
</dbReference>
<feature type="region of interest" description="Disordered" evidence="1">
    <location>
        <begin position="62"/>
        <end position="86"/>
    </location>
</feature>
<dbReference type="OrthoDB" id="7408034at2"/>
<protein>
    <submittedName>
        <fullName evidence="2">Uncharacterized protein</fullName>
    </submittedName>
</protein>
<evidence type="ECO:0000313" key="3">
    <source>
        <dbReference type="Proteomes" id="UP000431922"/>
    </source>
</evidence>
<feature type="region of interest" description="Disordered" evidence="1">
    <location>
        <begin position="1"/>
        <end position="26"/>
    </location>
</feature>
<reference evidence="2 3" key="1">
    <citation type="submission" date="2019-12" db="EMBL/GenBank/DDBJ databases">
        <title>Genomic-based taxomic classification of the family Erythrobacteraceae.</title>
        <authorList>
            <person name="Xu L."/>
        </authorList>
    </citation>
    <scope>NUCLEOTIDE SEQUENCE [LARGE SCALE GENOMIC DNA]</scope>
    <source>
        <strain evidence="2 3">KCTC 42453</strain>
    </source>
</reference>
<keyword evidence="3" id="KW-1185">Reference proteome</keyword>
<feature type="compositionally biased region" description="Basic and acidic residues" evidence="1">
    <location>
        <begin position="72"/>
        <end position="83"/>
    </location>
</feature>
<proteinExistence type="predicted"/>
<evidence type="ECO:0000256" key="1">
    <source>
        <dbReference type="SAM" id="MobiDB-lite"/>
    </source>
</evidence>
<sequence length="128" mass="13346">MISALAGLAACSPAETTNEAEAPTEVVEAPVVTTAADGGPSTGAFKITDADGKVTMEDIRADGTYTSTTEGEAAKTGRWEQKSPESYCTTEDEEGAVQKCHTETIDENGVWTSTDPDGEVVTVERVEA</sequence>
<gene>
    <name evidence="2" type="ORF">GRI65_01645</name>
</gene>
<organism evidence="2 3">
    <name type="scientific">Allopontixanthobacter sediminis</name>
    <dbReference type="NCBI Taxonomy" id="1689985"/>
    <lineage>
        <taxon>Bacteria</taxon>
        <taxon>Pseudomonadati</taxon>
        <taxon>Pseudomonadota</taxon>
        <taxon>Alphaproteobacteria</taxon>
        <taxon>Sphingomonadales</taxon>
        <taxon>Erythrobacteraceae</taxon>
        <taxon>Allopontixanthobacter</taxon>
    </lineage>
</organism>
<dbReference type="EMBL" id="WTYL01000001">
    <property type="protein sequence ID" value="MXP43155.1"/>
    <property type="molecule type" value="Genomic_DNA"/>
</dbReference>
<dbReference type="AlphaFoldDB" id="A0A845AY31"/>